<proteinExistence type="predicted"/>
<name>A0AAV6M5W2_9ROSI</name>
<evidence type="ECO:0000313" key="2">
    <source>
        <dbReference type="EMBL" id="KAG6575716.1"/>
    </source>
</evidence>
<comment type="caution">
    <text evidence="2">The sequence shown here is derived from an EMBL/GenBank/DDBJ whole genome shotgun (WGS) entry which is preliminary data.</text>
</comment>
<feature type="region of interest" description="Disordered" evidence="1">
    <location>
        <begin position="44"/>
        <end position="74"/>
    </location>
</feature>
<dbReference type="AlphaFoldDB" id="A0AAV6M5W2"/>
<gene>
    <name evidence="2" type="ORF">SDJN03_26355</name>
</gene>
<organism evidence="2 3">
    <name type="scientific">Cucurbita argyrosperma subsp. sororia</name>
    <dbReference type="NCBI Taxonomy" id="37648"/>
    <lineage>
        <taxon>Eukaryota</taxon>
        <taxon>Viridiplantae</taxon>
        <taxon>Streptophyta</taxon>
        <taxon>Embryophyta</taxon>
        <taxon>Tracheophyta</taxon>
        <taxon>Spermatophyta</taxon>
        <taxon>Magnoliopsida</taxon>
        <taxon>eudicotyledons</taxon>
        <taxon>Gunneridae</taxon>
        <taxon>Pentapetalae</taxon>
        <taxon>rosids</taxon>
        <taxon>fabids</taxon>
        <taxon>Cucurbitales</taxon>
        <taxon>Cucurbitaceae</taxon>
        <taxon>Cucurbiteae</taxon>
        <taxon>Cucurbita</taxon>
    </lineage>
</organism>
<accession>A0AAV6M5W2</accession>
<dbReference type="EMBL" id="JAGKQH010000017">
    <property type="protein sequence ID" value="KAG6575716.1"/>
    <property type="molecule type" value="Genomic_DNA"/>
</dbReference>
<feature type="non-terminal residue" evidence="2">
    <location>
        <position position="1"/>
    </location>
</feature>
<sequence>MAKSPNSKSNPHPFLCCFGFSGKHRRFKPLKPAAAHRKGPISWMRFHSKQPPPSPSPSVQFNLSNTDSDRLSSKSISPTAAFNSNEDFTVAVPVATNRAGGEIVTRPENILINSKTRVVSIGSVRSTRLTDDKKESEIHQPAFTHHITPPASHKPSQGTASEYAGRVKAKQRRDEAKVPIDGGNVNFDDNVGDHGSVGKTMCHFMHGSLDCYGYELKKVRASFGSTGCPFTTATRHSRGPPLKAVNRYADSLMNRPSFIHLSESFRLGIHRPPRPESDGASEIAACKYSIFLISSGLNTNESNRNSLVGSLVLGLRLRRRGEFSLPCLNHVLCKFVDGLYRLLQLLLHSQVQIV</sequence>
<evidence type="ECO:0000256" key="1">
    <source>
        <dbReference type="SAM" id="MobiDB-lite"/>
    </source>
</evidence>
<keyword evidence="3" id="KW-1185">Reference proteome</keyword>
<dbReference type="Proteomes" id="UP000685013">
    <property type="component" value="Chromosome 17"/>
</dbReference>
<feature type="region of interest" description="Disordered" evidence="1">
    <location>
        <begin position="145"/>
        <end position="181"/>
    </location>
</feature>
<evidence type="ECO:0000313" key="3">
    <source>
        <dbReference type="Proteomes" id="UP000685013"/>
    </source>
</evidence>
<protein>
    <submittedName>
        <fullName evidence="2">Uncharacterized protein</fullName>
    </submittedName>
</protein>
<reference evidence="2 3" key="1">
    <citation type="journal article" date="2021" name="Hortic Res">
        <title>The domestication of Cucurbita argyrosperma as revealed by the genome of its wild relative.</title>
        <authorList>
            <person name="Barrera-Redondo J."/>
            <person name="Sanchez-de la Vega G."/>
            <person name="Aguirre-Liguori J.A."/>
            <person name="Castellanos-Morales G."/>
            <person name="Gutierrez-Guerrero Y.T."/>
            <person name="Aguirre-Dugua X."/>
            <person name="Aguirre-Planter E."/>
            <person name="Tenaillon M.I."/>
            <person name="Lira-Saade R."/>
            <person name="Eguiarte L.E."/>
        </authorList>
    </citation>
    <scope>NUCLEOTIDE SEQUENCE [LARGE SCALE GENOMIC DNA]</scope>
    <source>
        <strain evidence="2">JBR-2021</strain>
    </source>
</reference>